<proteinExistence type="predicted"/>
<name>A0A1Y2N5V7_PSEAH</name>
<sequence>MSPVAEPPATAPGCLGSVTVTDLVPDRWLTFDGLANARDVGGLPLEGGGRVRAGVLLRTESLEGLSRADVARLTGELDVVQVLDLRKDEELVISGAGALAGAGVTVHRLSFIPDAGRGLPELGDDADPLVAHYLAYLGDRGANVVTGVRRIAERETGATVVHCAAGKDRTGVLVALVCSAIGVPRAEVVADYALSATRIDALFRRWTTAAGQPMPAAEEIDRHRPRAEVMEAFLRLLDERHGGPVRWLQEHGLTDDELTALRSRLRDENG</sequence>
<dbReference type="InterPro" id="IPR016130">
    <property type="entry name" value="Tyr_Pase_AS"/>
</dbReference>
<dbReference type="AlphaFoldDB" id="A0A1Y2N5V7"/>
<organism evidence="2 3">
    <name type="scientific">Pseudonocardia autotrophica</name>
    <name type="common">Amycolata autotrophica</name>
    <name type="synonym">Nocardia autotrophica</name>
    <dbReference type="NCBI Taxonomy" id="2074"/>
    <lineage>
        <taxon>Bacteria</taxon>
        <taxon>Bacillati</taxon>
        <taxon>Actinomycetota</taxon>
        <taxon>Actinomycetes</taxon>
        <taxon>Pseudonocardiales</taxon>
        <taxon>Pseudonocardiaceae</taxon>
        <taxon>Pseudonocardia</taxon>
    </lineage>
</organism>
<dbReference type="PROSITE" id="PS00383">
    <property type="entry name" value="TYR_PHOSPHATASE_1"/>
    <property type="match status" value="1"/>
</dbReference>
<dbReference type="EMBL" id="MIGB01000005">
    <property type="protein sequence ID" value="OSY42539.1"/>
    <property type="molecule type" value="Genomic_DNA"/>
</dbReference>
<dbReference type="InterPro" id="IPR029021">
    <property type="entry name" value="Prot-tyrosine_phosphatase-like"/>
</dbReference>
<dbReference type="EC" id="3.1.3.48" evidence="2"/>
<dbReference type="InterPro" id="IPR026893">
    <property type="entry name" value="Tyr/Ser_Pase_IphP-type"/>
</dbReference>
<dbReference type="PROSITE" id="PS50056">
    <property type="entry name" value="TYR_PHOSPHATASE_2"/>
    <property type="match status" value="1"/>
</dbReference>
<dbReference type="Gene3D" id="3.90.190.10">
    <property type="entry name" value="Protein tyrosine phosphatase superfamily"/>
    <property type="match status" value="1"/>
</dbReference>
<dbReference type="GO" id="GO:0004725">
    <property type="term" value="F:protein tyrosine phosphatase activity"/>
    <property type="evidence" value="ECO:0007669"/>
    <property type="project" value="UniProtKB-EC"/>
</dbReference>
<dbReference type="SUPFAM" id="SSF52799">
    <property type="entry name" value="(Phosphotyrosine protein) phosphatases II"/>
    <property type="match status" value="1"/>
</dbReference>
<gene>
    <name evidence="2" type="primary">iphP_1</name>
    <name evidence="2" type="ORF">BG845_01461</name>
</gene>
<comment type="caution">
    <text evidence="2">The sequence shown here is derived from an EMBL/GenBank/DDBJ whole genome shotgun (WGS) entry which is preliminary data.</text>
</comment>
<accession>A0A1Y2N5V7</accession>
<keyword evidence="2" id="KW-0378">Hydrolase</keyword>
<evidence type="ECO:0000313" key="3">
    <source>
        <dbReference type="Proteomes" id="UP000194360"/>
    </source>
</evidence>
<dbReference type="Pfam" id="PF13350">
    <property type="entry name" value="Y_phosphatase3"/>
    <property type="match status" value="1"/>
</dbReference>
<keyword evidence="3" id="KW-1185">Reference proteome</keyword>
<dbReference type="STRING" id="2074.BG845_01461"/>
<feature type="domain" description="Tyrosine specific protein phosphatases" evidence="1">
    <location>
        <begin position="142"/>
        <end position="176"/>
    </location>
</feature>
<dbReference type="InterPro" id="IPR000387">
    <property type="entry name" value="Tyr_Pase_dom"/>
</dbReference>
<reference evidence="2 3" key="1">
    <citation type="submission" date="2016-09" db="EMBL/GenBank/DDBJ databases">
        <title>Pseudonocardia autotrophica DSM535, a candidate organism with high potential of specific P450 cytochromes.</title>
        <authorList>
            <person name="Grumaz C."/>
            <person name="Vainshtein Y."/>
            <person name="Kirstahler P."/>
            <person name="Sohn K."/>
        </authorList>
    </citation>
    <scope>NUCLEOTIDE SEQUENCE [LARGE SCALE GENOMIC DNA]</scope>
    <source>
        <strain evidence="2 3">DSM 535</strain>
    </source>
</reference>
<evidence type="ECO:0000313" key="2">
    <source>
        <dbReference type="EMBL" id="OSY42539.1"/>
    </source>
</evidence>
<protein>
    <submittedName>
        <fullName evidence="2">Tyrosine-protein phosphatase</fullName>
        <ecNumber evidence="2">3.1.3.48</ecNumber>
    </submittedName>
</protein>
<evidence type="ECO:0000259" key="1">
    <source>
        <dbReference type="PROSITE" id="PS50056"/>
    </source>
</evidence>
<dbReference type="Proteomes" id="UP000194360">
    <property type="component" value="Unassembled WGS sequence"/>
</dbReference>